<evidence type="ECO:0000256" key="2">
    <source>
        <dbReference type="SAM" id="Phobius"/>
    </source>
</evidence>
<dbReference type="PROSITE" id="PS50076">
    <property type="entry name" value="DNAJ_2"/>
    <property type="match status" value="1"/>
</dbReference>
<keyword evidence="2" id="KW-0812">Transmembrane</keyword>
<sequence length="147" mass="15572">MAARAGEAPPRTRADAARVLGLSDAPGVALTARVVREAARRRAMEAHPDRATGSRARFASVMRAREILLGSETGARASTGVGWAESAARRRAENALPKHFRAFFVATGMVLLGVGTFVRPGAESRKAKRSPMVRGALGLPPERESEG</sequence>
<feature type="transmembrane region" description="Helical" evidence="2">
    <location>
        <begin position="100"/>
        <end position="122"/>
    </location>
</feature>
<feature type="domain" description="J" evidence="3">
    <location>
        <begin position="15"/>
        <end position="73"/>
    </location>
</feature>
<keyword evidence="2" id="KW-0472">Membrane</keyword>
<feature type="region of interest" description="Disordered" evidence="1">
    <location>
        <begin position="122"/>
        <end position="147"/>
    </location>
</feature>
<gene>
    <name evidence="4" type="ORF">OT_ostta06g01570</name>
</gene>
<dbReference type="InterPro" id="IPR036869">
    <property type="entry name" value="J_dom_sf"/>
</dbReference>
<dbReference type="InterPro" id="IPR001623">
    <property type="entry name" value="DnaJ_domain"/>
</dbReference>
<dbReference type="SUPFAM" id="SSF46565">
    <property type="entry name" value="Chaperone J-domain"/>
    <property type="match status" value="1"/>
</dbReference>
<dbReference type="Proteomes" id="UP000009170">
    <property type="component" value="Unassembled WGS sequence"/>
</dbReference>
<dbReference type="GeneID" id="9833351"/>
<reference evidence="5" key="1">
    <citation type="journal article" date="2006" name="Proc. Natl. Acad. Sci. U.S.A.">
        <title>Genome analysis of the smallest free-living eukaryote Ostreococcus tauri unveils many unique features.</title>
        <authorList>
            <person name="Derelle E."/>
            <person name="Ferraz C."/>
            <person name="Rombauts S."/>
            <person name="Rouze P."/>
            <person name="Worden A.Z."/>
            <person name="Robbens S."/>
            <person name="Partensky F."/>
            <person name="Degroeve S."/>
            <person name="Echeynie S."/>
            <person name="Cooke R."/>
            <person name="Saeys Y."/>
            <person name="Wuyts J."/>
            <person name="Jabbari K."/>
            <person name="Bowler C."/>
            <person name="Panaud O."/>
            <person name="Piegu B."/>
            <person name="Ball S.G."/>
            <person name="Ral J.-P."/>
            <person name="Bouget F.-Y."/>
            <person name="Piganeau G."/>
            <person name="De Baets B."/>
            <person name="Picard A."/>
            <person name="Delseny M."/>
            <person name="Demaille J."/>
            <person name="Van de Peer Y."/>
            <person name="Moreau H."/>
        </authorList>
    </citation>
    <scope>NUCLEOTIDE SEQUENCE [LARGE SCALE GENOMIC DNA]</scope>
    <source>
        <strain evidence="5">OTTH 0595 / CCAP 157/2 / RCC745</strain>
    </source>
</reference>
<keyword evidence="2" id="KW-1133">Transmembrane helix</keyword>
<dbReference type="RefSeq" id="XP_003079788.2">
    <property type="nucleotide sequence ID" value="XM_003079740.2"/>
</dbReference>
<name>A0A090N3L0_OSTTA</name>
<evidence type="ECO:0000256" key="1">
    <source>
        <dbReference type="SAM" id="MobiDB-lite"/>
    </source>
</evidence>
<dbReference type="Gene3D" id="1.10.287.110">
    <property type="entry name" value="DnaJ domain"/>
    <property type="match status" value="1"/>
</dbReference>
<keyword evidence="5" id="KW-1185">Reference proteome</keyword>
<dbReference type="KEGG" id="ota:OT_ostta06g01570"/>
<evidence type="ECO:0000313" key="4">
    <source>
        <dbReference type="EMBL" id="CEF98303.1"/>
    </source>
</evidence>
<evidence type="ECO:0000259" key="3">
    <source>
        <dbReference type="PROSITE" id="PS50076"/>
    </source>
</evidence>
<dbReference type="InParanoid" id="A0A090N3L0"/>
<accession>A0A090N3L0</accession>
<organism evidence="4 5">
    <name type="scientific">Ostreococcus tauri</name>
    <name type="common">Marine green alga</name>
    <dbReference type="NCBI Taxonomy" id="70448"/>
    <lineage>
        <taxon>Eukaryota</taxon>
        <taxon>Viridiplantae</taxon>
        <taxon>Chlorophyta</taxon>
        <taxon>Mamiellophyceae</taxon>
        <taxon>Mamiellales</taxon>
        <taxon>Bathycoccaceae</taxon>
        <taxon>Ostreococcus</taxon>
    </lineage>
</organism>
<evidence type="ECO:0000313" key="5">
    <source>
        <dbReference type="Proteomes" id="UP000009170"/>
    </source>
</evidence>
<protein>
    <submittedName>
        <fullName evidence="4">DnaJ domain</fullName>
    </submittedName>
</protein>
<dbReference type="EMBL" id="CAID01000006">
    <property type="protein sequence ID" value="CEF98303.1"/>
    <property type="molecule type" value="Genomic_DNA"/>
</dbReference>
<comment type="caution">
    <text evidence="4">The sequence shown here is derived from an EMBL/GenBank/DDBJ whole genome shotgun (WGS) entry which is preliminary data.</text>
</comment>
<proteinExistence type="predicted"/>
<dbReference type="AlphaFoldDB" id="A0A090N3L0"/>
<reference evidence="4 5" key="2">
    <citation type="journal article" date="2014" name="BMC Genomics">
        <title>An improved genome of the model marine alga Ostreococcus tauri unfolds by assessing Illumina de novo assemblies.</title>
        <authorList>
            <person name="Blanc-Mathieu R."/>
            <person name="Verhelst B."/>
            <person name="Derelle E."/>
            <person name="Rombauts S."/>
            <person name="Bouget F.Y."/>
            <person name="Carre I."/>
            <person name="Chateau A."/>
            <person name="Eyre-Walker A."/>
            <person name="Grimsley N."/>
            <person name="Moreau H."/>
            <person name="Piegu B."/>
            <person name="Rivals E."/>
            <person name="Schackwitz W."/>
            <person name="Van de Peer Y."/>
            <person name="Piganeau G."/>
        </authorList>
    </citation>
    <scope>NUCLEOTIDE SEQUENCE [LARGE SCALE GENOMIC DNA]</scope>
    <source>
        <strain evidence="5">OTTH 0595 / CCAP 157/2 / RCC745</strain>
    </source>
</reference>